<comment type="caution">
    <text evidence="3">The sequence shown here is derived from an EMBL/GenBank/DDBJ whole genome shotgun (WGS) entry which is preliminary data.</text>
</comment>
<organism evidence="3 4">
    <name type="scientific">Entamoeba histolytica</name>
    <dbReference type="NCBI Taxonomy" id="5759"/>
    <lineage>
        <taxon>Eukaryota</taxon>
        <taxon>Amoebozoa</taxon>
        <taxon>Evosea</taxon>
        <taxon>Archamoebae</taxon>
        <taxon>Mastigamoebida</taxon>
        <taxon>Entamoebidae</taxon>
        <taxon>Entamoeba</taxon>
    </lineage>
</organism>
<dbReference type="SUPFAM" id="SSF53383">
    <property type="entry name" value="PLP-dependent transferases"/>
    <property type="match status" value="1"/>
</dbReference>
<feature type="domain" description="Aminotransferase class V" evidence="2">
    <location>
        <begin position="89"/>
        <end position="519"/>
    </location>
</feature>
<dbReference type="VEuPathDB" id="AmoebaDB:KM1_104450"/>
<dbReference type="PANTHER" id="PTHR14237">
    <property type="entry name" value="MOLYBDOPTERIN COFACTOR SULFURASE MOSC"/>
    <property type="match status" value="1"/>
</dbReference>
<dbReference type="InterPro" id="IPR015424">
    <property type="entry name" value="PyrdxlP-dep_Trfase"/>
</dbReference>
<dbReference type="PANTHER" id="PTHR14237:SF80">
    <property type="entry name" value="MOLYBDENUM COFACTOR SULFURASE"/>
    <property type="match status" value="1"/>
</dbReference>
<reference evidence="3 4" key="1">
    <citation type="submission" date="2016-05" db="EMBL/GenBank/DDBJ databases">
        <title>First whole genome sequencing of Entamoeba histolytica HM1:IMSS-clone-6.</title>
        <authorList>
            <person name="Mukherjee Avik.K."/>
            <person name="Izumyama S."/>
            <person name="Nakada-Tsukui K."/>
            <person name="Nozaki T."/>
        </authorList>
    </citation>
    <scope>NUCLEOTIDE SEQUENCE [LARGE SCALE GENOMIC DNA]</scope>
    <source>
        <strain evidence="3 4">HM1:IMSS clone 6</strain>
    </source>
</reference>
<feature type="signal peptide" evidence="1">
    <location>
        <begin position="1"/>
        <end position="18"/>
    </location>
</feature>
<dbReference type="VEuPathDB" id="AmoebaDB:EHI7A_053970"/>
<dbReference type="EMBL" id="BDEQ01000001">
    <property type="protein sequence ID" value="GAT94432.1"/>
    <property type="molecule type" value="Genomic_DNA"/>
</dbReference>
<sequence>MKVIILLLLTFLINIVYGGYCTQEGCNETLLDKYYSRFSHYNISIEAMLKEKEEFKKQYSPNNEYGYNNTIEEFVAEELQDRLDNKIFFDYTANGVYTKSQMQKIFENLNSKFYANAHSHNSVSSRTDNAVHEARQLILKRFNVTSAEYTVIFTAGATGALKLIGESFPWTNNSKFMYLRQNHNSVLGIREYALEQGAEFKTVTEEELTSEGCENLFDEKCDGIPKVLRKPTLTEYPTKVYNLFAFPGTENFAGVKYPLEWINKFGNEKTGKNNNWLVLLDAAAYLSTAKLDLRKYPADFVVMSFYKIMGYPTGIGALLVKNEVMDLMQKSFFGGGTVVMSDCDTHFCLLHESGCQRFEDGTISFLSIASLKYGFEQQDYFGVQNIQNHVMSIVDYLYDKLSNLTHSTGLPVFEIYGKHAKHDHSIQGPIINLSVKDEKGNYVGYSIIEKKLDEAGFQVRTGSSCNPGACYGYLNITSDEVKKFSLLRNGCGDEHDIMEGKPLGGVRISLGYLSTFEEAYAFVEFFKQNFQH</sequence>
<proteinExistence type="predicted"/>
<evidence type="ECO:0000256" key="1">
    <source>
        <dbReference type="SAM" id="SignalP"/>
    </source>
</evidence>
<evidence type="ECO:0000313" key="3">
    <source>
        <dbReference type="EMBL" id="GAT94432.1"/>
    </source>
</evidence>
<dbReference type="InterPro" id="IPR015422">
    <property type="entry name" value="PyrdxlP-dep_Trfase_small"/>
</dbReference>
<protein>
    <submittedName>
        <fullName evidence="3">Molybdenum cofactor sulfurase putative</fullName>
    </submittedName>
</protein>
<dbReference type="OMA" id="WEWDRIF"/>
<dbReference type="InterPro" id="IPR015421">
    <property type="entry name" value="PyrdxlP-dep_Trfase_major"/>
</dbReference>
<dbReference type="Pfam" id="PF00266">
    <property type="entry name" value="Aminotran_5"/>
    <property type="match status" value="1"/>
</dbReference>
<dbReference type="VEuPathDB" id="AmoebaDB:EHI_194600"/>
<dbReference type="VEuPathDB" id="AmoebaDB:EHI8A_053730"/>
<dbReference type="Gene3D" id="3.90.1150.10">
    <property type="entry name" value="Aspartate Aminotransferase, domain 1"/>
    <property type="match status" value="1"/>
</dbReference>
<evidence type="ECO:0000259" key="2">
    <source>
        <dbReference type="Pfam" id="PF00266"/>
    </source>
</evidence>
<dbReference type="VEuPathDB" id="AmoebaDB:EHI5A_084240"/>
<keyword evidence="1" id="KW-0732">Signal</keyword>
<accession>A0A5K1U5A2</accession>
<dbReference type="AlphaFoldDB" id="A0A5K1U5A2"/>
<name>A0A5K1U5A2_ENTHI</name>
<dbReference type="Gene3D" id="3.40.640.10">
    <property type="entry name" value="Type I PLP-dependent aspartate aminotransferase-like (Major domain)"/>
    <property type="match status" value="1"/>
</dbReference>
<gene>
    <name evidence="3" type="ORF">CL6EHI_194600</name>
</gene>
<evidence type="ECO:0000313" key="4">
    <source>
        <dbReference type="Proteomes" id="UP000078387"/>
    </source>
</evidence>
<feature type="chain" id="PRO_5023945777" evidence="1">
    <location>
        <begin position="19"/>
        <end position="532"/>
    </location>
</feature>
<dbReference type="GO" id="GO:0043545">
    <property type="term" value="P:molybdopterin cofactor metabolic process"/>
    <property type="evidence" value="ECO:0007669"/>
    <property type="project" value="TreeGrafter"/>
</dbReference>
<dbReference type="Proteomes" id="UP000078387">
    <property type="component" value="Unassembled WGS sequence"/>
</dbReference>
<dbReference type="GO" id="GO:0008265">
    <property type="term" value="F:molybdenum cofactor sulfurtransferase activity"/>
    <property type="evidence" value="ECO:0007669"/>
    <property type="project" value="TreeGrafter"/>
</dbReference>
<dbReference type="InterPro" id="IPR000192">
    <property type="entry name" value="Aminotrans_V_dom"/>
</dbReference>